<protein>
    <submittedName>
        <fullName evidence="1">Uncharacterized protein</fullName>
    </submittedName>
</protein>
<dbReference type="EMBL" id="OU898282">
    <property type="protein sequence ID" value="CAG9837607.1"/>
    <property type="molecule type" value="Genomic_DNA"/>
</dbReference>
<name>A0A9N9T7V4_DIABA</name>
<keyword evidence="2" id="KW-1185">Reference proteome</keyword>
<evidence type="ECO:0000313" key="1">
    <source>
        <dbReference type="EMBL" id="CAG9837607.1"/>
    </source>
</evidence>
<sequence>MDIKQEAIGKTSKIEIDNETCDVTLNAFKIDIKEEPKTESIYHTFDYLDFNEFSVNTNIKQDLFDEKKTNEESK</sequence>
<proteinExistence type="predicted"/>
<reference evidence="1" key="1">
    <citation type="submission" date="2022-01" db="EMBL/GenBank/DDBJ databases">
        <authorList>
            <person name="King R."/>
        </authorList>
    </citation>
    <scope>NUCLEOTIDE SEQUENCE</scope>
</reference>
<organism evidence="1 2">
    <name type="scientific">Diabrotica balteata</name>
    <name type="common">Banded cucumber beetle</name>
    <dbReference type="NCBI Taxonomy" id="107213"/>
    <lineage>
        <taxon>Eukaryota</taxon>
        <taxon>Metazoa</taxon>
        <taxon>Ecdysozoa</taxon>
        <taxon>Arthropoda</taxon>
        <taxon>Hexapoda</taxon>
        <taxon>Insecta</taxon>
        <taxon>Pterygota</taxon>
        <taxon>Neoptera</taxon>
        <taxon>Endopterygota</taxon>
        <taxon>Coleoptera</taxon>
        <taxon>Polyphaga</taxon>
        <taxon>Cucujiformia</taxon>
        <taxon>Chrysomeloidea</taxon>
        <taxon>Chrysomelidae</taxon>
        <taxon>Galerucinae</taxon>
        <taxon>Diabroticina</taxon>
        <taxon>Diabroticites</taxon>
        <taxon>Diabrotica</taxon>
    </lineage>
</organism>
<dbReference type="Proteomes" id="UP001153709">
    <property type="component" value="Chromosome 7"/>
</dbReference>
<evidence type="ECO:0000313" key="2">
    <source>
        <dbReference type="Proteomes" id="UP001153709"/>
    </source>
</evidence>
<gene>
    <name evidence="1" type="ORF">DIABBA_LOCUS10575</name>
</gene>
<accession>A0A9N9T7V4</accession>
<dbReference type="OrthoDB" id="6793491at2759"/>
<dbReference type="AlphaFoldDB" id="A0A9N9T7V4"/>